<evidence type="ECO:0000256" key="4">
    <source>
        <dbReference type="ARBA" id="ARBA00022807"/>
    </source>
</evidence>
<evidence type="ECO:0000313" key="7">
    <source>
        <dbReference type="Proteomes" id="UP000202922"/>
    </source>
</evidence>
<sequence length="148" mass="16463">MSALGERAVCEARRWLGTPYRHQASVCGGGADCLGLFRGLWRAFYGCEPEPLPSYAPDWSEVAEEERLWQGLARHLIDKRLEQADPGDVVLLRMRDGSVAKHLGIQAGVGADASFIHAYYGHGVVESPLSRPWARRIVARFEFPNGRD</sequence>
<dbReference type="GO" id="GO:0008234">
    <property type="term" value="F:cysteine-type peptidase activity"/>
    <property type="evidence" value="ECO:0007669"/>
    <property type="project" value="UniProtKB-KW"/>
</dbReference>
<dbReference type="NCBIfam" id="TIGR02219">
    <property type="entry name" value="phage_NlpC_fam"/>
    <property type="match status" value="1"/>
</dbReference>
<gene>
    <name evidence="6" type="ORF">COL8621_01872</name>
</gene>
<reference evidence="7" key="1">
    <citation type="submission" date="2017-05" db="EMBL/GenBank/DDBJ databases">
        <authorList>
            <person name="Rodrigo-Torres L."/>
            <person name="Arahal R. D."/>
            <person name="Lucena T."/>
        </authorList>
    </citation>
    <scope>NUCLEOTIDE SEQUENCE [LARGE SCALE GENOMIC DNA]</scope>
    <source>
        <strain evidence="7">CECT 8621</strain>
    </source>
</reference>
<dbReference type="AlphaFoldDB" id="A0A238KH42"/>
<comment type="similarity">
    <text evidence="1">Belongs to the peptidase C40 family.</text>
</comment>
<protein>
    <recommendedName>
        <fullName evidence="5">NlpC/P60 domain-containing protein</fullName>
    </recommendedName>
</protein>
<dbReference type="SUPFAM" id="SSF54001">
    <property type="entry name" value="Cysteine proteinases"/>
    <property type="match status" value="1"/>
</dbReference>
<evidence type="ECO:0000256" key="1">
    <source>
        <dbReference type="ARBA" id="ARBA00007074"/>
    </source>
</evidence>
<proteinExistence type="inferred from homology"/>
<evidence type="ECO:0000256" key="3">
    <source>
        <dbReference type="ARBA" id="ARBA00022801"/>
    </source>
</evidence>
<name>A0A238KH42_9RHOB</name>
<dbReference type="EMBL" id="FXYE01000002">
    <property type="protein sequence ID" value="SMX42018.1"/>
    <property type="molecule type" value="Genomic_DNA"/>
</dbReference>
<dbReference type="Proteomes" id="UP000202922">
    <property type="component" value="Unassembled WGS sequence"/>
</dbReference>
<dbReference type="Gene3D" id="3.90.1720.10">
    <property type="entry name" value="endopeptidase domain like (from Nostoc punctiforme)"/>
    <property type="match status" value="1"/>
</dbReference>
<dbReference type="GO" id="GO:0006508">
    <property type="term" value="P:proteolysis"/>
    <property type="evidence" value="ECO:0007669"/>
    <property type="project" value="UniProtKB-KW"/>
</dbReference>
<dbReference type="InterPro" id="IPR038765">
    <property type="entry name" value="Papain-like_cys_pep_sf"/>
</dbReference>
<dbReference type="InterPro" id="IPR000064">
    <property type="entry name" value="NLP_P60_dom"/>
</dbReference>
<accession>A0A238KH42</accession>
<evidence type="ECO:0000256" key="2">
    <source>
        <dbReference type="ARBA" id="ARBA00022670"/>
    </source>
</evidence>
<keyword evidence="3" id="KW-0378">Hydrolase</keyword>
<dbReference type="RefSeq" id="WP_093967098.1">
    <property type="nucleotide sequence ID" value="NZ_FXYE01000002.1"/>
</dbReference>
<evidence type="ECO:0000259" key="5">
    <source>
        <dbReference type="PROSITE" id="PS51935"/>
    </source>
</evidence>
<evidence type="ECO:0000313" key="6">
    <source>
        <dbReference type="EMBL" id="SMX42018.1"/>
    </source>
</evidence>
<dbReference type="OrthoDB" id="6058745at2"/>
<dbReference type="PROSITE" id="PS51935">
    <property type="entry name" value="NLPC_P60"/>
    <property type="match status" value="1"/>
</dbReference>
<dbReference type="Pfam" id="PF00877">
    <property type="entry name" value="NLPC_P60"/>
    <property type="match status" value="1"/>
</dbReference>
<keyword evidence="7" id="KW-1185">Reference proteome</keyword>
<dbReference type="InterPro" id="IPR011929">
    <property type="entry name" value="Phage_pept_NlpC/P60"/>
</dbReference>
<keyword evidence="2" id="KW-0645">Protease</keyword>
<feature type="domain" description="NlpC/P60" evidence="5">
    <location>
        <begin position="2"/>
        <end position="144"/>
    </location>
</feature>
<organism evidence="6 7">
    <name type="scientific">Actibacterium lipolyticum</name>
    <dbReference type="NCBI Taxonomy" id="1524263"/>
    <lineage>
        <taxon>Bacteria</taxon>
        <taxon>Pseudomonadati</taxon>
        <taxon>Pseudomonadota</taxon>
        <taxon>Alphaproteobacteria</taxon>
        <taxon>Rhodobacterales</taxon>
        <taxon>Roseobacteraceae</taxon>
        <taxon>Actibacterium</taxon>
    </lineage>
</organism>
<keyword evidence="4" id="KW-0788">Thiol protease</keyword>